<name>A0AAD3RMH7_LATJO</name>
<organism evidence="1 2">
    <name type="scientific">Lates japonicus</name>
    <name type="common">Japanese lates</name>
    <dbReference type="NCBI Taxonomy" id="270547"/>
    <lineage>
        <taxon>Eukaryota</taxon>
        <taxon>Metazoa</taxon>
        <taxon>Chordata</taxon>
        <taxon>Craniata</taxon>
        <taxon>Vertebrata</taxon>
        <taxon>Euteleostomi</taxon>
        <taxon>Actinopterygii</taxon>
        <taxon>Neopterygii</taxon>
        <taxon>Teleostei</taxon>
        <taxon>Neoteleostei</taxon>
        <taxon>Acanthomorphata</taxon>
        <taxon>Carangaria</taxon>
        <taxon>Carangaria incertae sedis</taxon>
        <taxon>Centropomidae</taxon>
        <taxon>Lates</taxon>
    </lineage>
</organism>
<protein>
    <submittedName>
        <fullName evidence="1">Voltage-dependent calcium channel subunit alpha-2/delta-4-like protein</fullName>
    </submittedName>
</protein>
<reference evidence="1" key="1">
    <citation type="submission" date="2022-08" db="EMBL/GenBank/DDBJ databases">
        <title>Genome sequencing of akame (Lates japonicus).</title>
        <authorList>
            <person name="Hashiguchi Y."/>
            <person name="Takahashi H."/>
        </authorList>
    </citation>
    <scope>NUCLEOTIDE SEQUENCE</scope>
    <source>
        <strain evidence="1">Kochi</strain>
    </source>
</reference>
<accession>A0AAD3RMH7</accession>
<gene>
    <name evidence="1" type="ORF">AKAME5_002476500</name>
</gene>
<proteinExistence type="predicted"/>
<comment type="caution">
    <text evidence="1">The sequence shown here is derived from an EMBL/GenBank/DDBJ whole genome shotgun (WGS) entry which is preliminary data.</text>
</comment>
<dbReference type="EMBL" id="BRZM01001589">
    <property type="protein sequence ID" value="GLD73440.1"/>
    <property type="molecule type" value="Genomic_DNA"/>
</dbReference>
<sequence length="224" mass="25510">MRQQAWLPRLMMRSVQVNSNNLQSCSRGGHNLLLASITICEAAGSWPPATPISQVTFWPTFTIRPTRPVQQWASVFAVQLRDFTTKYSGSLLLQKARKKRSPCHGKINIGQSRFMEYPRQTPHTPLVGFGRTGRYHQLHRHHRQQTTHFQPTHTVIFHLDLPAHSHDSPMKPTVAISPGAACNVHERRVNVVIFRSNIVVASSGQRTFNSHERPHDFLHEHLSA</sequence>
<evidence type="ECO:0000313" key="1">
    <source>
        <dbReference type="EMBL" id="GLD73440.1"/>
    </source>
</evidence>
<dbReference type="Proteomes" id="UP001279410">
    <property type="component" value="Unassembled WGS sequence"/>
</dbReference>
<evidence type="ECO:0000313" key="2">
    <source>
        <dbReference type="Proteomes" id="UP001279410"/>
    </source>
</evidence>
<dbReference type="AlphaFoldDB" id="A0AAD3RMH7"/>
<keyword evidence="2" id="KW-1185">Reference proteome</keyword>